<name>A0A4Y2IWS8_ARAVE</name>
<organism evidence="1 2">
    <name type="scientific">Araneus ventricosus</name>
    <name type="common">Orbweaver spider</name>
    <name type="synonym">Epeira ventricosa</name>
    <dbReference type="NCBI Taxonomy" id="182803"/>
    <lineage>
        <taxon>Eukaryota</taxon>
        <taxon>Metazoa</taxon>
        <taxon>Ecdysozoa</taxon>
        <taxon>Arthropoda</taxon>
        <taxon>Chelicerata</taxon>
        <taxon>Arachnida</taxon>
        <taxon>Araneae</taxon>
        <taxon>Araneomorphae</taxon>
        <taxon>Entelegynae</taxon>
        <taxon>Araneoidea</taxon>
        <taxon>Araneidae</taxon>
        <taxon>Araneus</taxon>
    </lineage>
</organism>
<dbReference type="EMBL" id="BGPR01002989">
    <property type="protein sequence ID" value="GBM82110.1"/>
    <property type="molecule type" value="Genomic_DNA"/>
</dbReference>
<protein>
    <submittedName>
        <fullName evidence="1">Uncharacterized protein</fullName>
    </submittedName>
</protein>
<reference evidence="1 2" key="1">
    <citation type="journal article" date="2019" name="Sci. Rep.">
        <title>Orb-weaving spider Araneus ventricosus genome elucidates the spidroin gene catalogue.</title>
        <authorList>
            <person name="Kono N."/>
            <person name="Nakamura H."/>
            <person name="Ohtoshi R."/>
            <person name="Moran D.A.P."/>
            <person name="Shinohara A."/>
            <person name="Yoshida Y."/>
            <person name="Fujiwara M."/>
            <person name="Mori M."/>
            <person name="Tomita M."/>
            <person name="Arakawa K."/>
        </authorList>
    </citation>
    <scope>NUCLEOTIDE SEQUENCE [LARGE SCALE GENOMIC DNA]</scope>
</reference>
<gene>
    <name evidence="1" type="ORF">AVEN_16187_1</name>
</gene>
<comment type="caution">
    <text evidence="1">The sequence shown here is derived from an EMBL/GenBank/DDBJ whole genome shotgun (WGS) entry which is preliminary data.</text>
</comment>
<keyword evidence="2" id="KW-1185">Reference proteome</keyword>
<proteinExistence type="predicted"/>
<evidence type="ECO:0000313" key="2">
    <source>
        <dbReference type="Proteomes" id="UP000499080"/>
    </source>
</evidence>
<sequence>MDQHPGVRALQILLRLIIFVWGYIKDRVFATPIADVDELKARIQAAVCIVTEVMLKNSWRELEYRLDILRATNERLQLKFTEFYTPHREIECKIAIAQTNPKNHAHSHPARSLPFPPNCGDPTRTRTPLDSLLSSLPSIGVKRNVTQVRDNRYLDPRTTTNSSLQYLETRNFGRFHSGKGWQEMNKTSGFPEFFH</sequence>
<dbReference type="OrthoDB" id="7922405at2759"/>
<evidence type="ECO:0000313" key="1">
    <source>
        <dbReference type="EMBL" id="GBM82110.1"/>
    </source>
</evidence>
<accession>A0A4Y2IWS8</accession>
<dbReference type="Proteomes" id="UP000499080">
    <property type="component" value="Unassembled WGS sequence"/>
</dbReference>
<dbReference type="AlphaFoldDB" id="A0A4Y2IWS8"/>